<dbReference type="RefSeq" id="XP_040718806.1">
    <property type="nucleotide sequence ID" value="XM_040855390.1"/>
</dbReference>
<dbReference type="InterPro" id="IPR012951">
    <property type="entry name" value="BBE"/>
</dbReference>
<proteinExistence type="predicted"/>
<accession>A0A1Y2EAD8</accession>
<dbReference type="GeneID" id="63771602"/>
<keyword evidence="3" id="KW-1185">Reference proteome</keyword>
<gene>
    <name evidence="2" type="ORF">BCR38DRAFT_335484</name>
</gene>
<feature type="domain" description="Berberine/berberine-like" evidence="1">
    <location>
        <begin position="20"/>
        <end position="58"/>
    </location>
</feature>
<evidence type="ECO:0000259" key="1">
    <source>
        <dbReference type="Pfam" id="PF08031"/>
    </source>
</evidence>
<dbReference type="Gene3D" id="3.30.465.10">
    <property type="match status" value="1"/>
</dbReference>
<dbReference type="STRING" id="1141098.A0A1Y2EAD8"/>
<comment type="caution">
    <text evidence="2">The sequence shown here is derived from an EMBL/GenBank/DDBJ whole genome shotgun (WGS) entry which is preliminary data.</text>
</comment>
<evidence type="ECO:0000313" key="2">
    <source>
        <dbReference type="EMBL" id="ORY68519.1"/>
    </source>
</evidence>
<evidence type="ECO:0000313" key="3">
    <source>
        <dbReference type="Proteomes" id="UP000193689"/>
    </source>
</evidence>
<protein>
    <recommendedName>
        <fullName evidence="1">Berberine/berberine-like domain-containing protein</fullName>
    </recommendedName>
</protein>
<organism evidence="2 3">
    <name type="scientific">Pseudomassariella vexata</name>
    <dbReference type="NCBI Taxonomy" id="1141098"/>
    <lineage>
        <taxon>Eukaryota</taxon>
        <taxon>Fungi</taxon>
        <taxon>Dikarya</taxon>
        <taxon>Ascomycota</taxon>
        <taxon>Pezizomycotina</taxon>
        <taxon>Sordariomycetes</taxon>
        <taxon>Xylariomycetidae</taxon>
        <taxon>Amphisphaeriales</taxon>
        <taxon>Pseudomassariaceae</taxon>
        <taxon>Pseudomassariella</taxon>
    </lineage>
</organism>
<sequence>MIMTNKLDPLLIHAAPNSVSYSNEADPYIENWHKEIYETHWNRLVNIREKYEPDGVFDSAYTSCAGKWIMDENWRMRKA</sequence>
<dbReference type="OrthoDB" id="9983560at2759"/>
<dbReference type="AlphaFoldDB" id="A0A1Y2EAD8"/>
<dbReference type="InterPro" id="IPR016169">
    <property type="entry name" value="FAD-bd_PCMH_sub2"/>
</dbReference>
<dbReference type="InParanoid" id="A0A1Y2EAD8"/>
<dbReference type="GO" id="GO:0016491">
    <property type="term" value="F:oxidoreductase activity"/>
    <property type="evidence" value="ECO:0007669"/>
    <property type="project" value="InterPro"/>
</dbReference>
<reference evidence="2 3" key="1">
    <citation type="submission" date="2016-07" db="EMBL/GenBank/DDBJ databases">
        <title>Pervasive Adenine N6-methylation of Active Genes in Fungi.</title>
        <authorList>
            <consortium name="DOE Joint Genome Institute"/>
            <person name="Mondo S.J."/>
            <person name="Dannebaum R.O."/>
            <person name="Kuo R.C."/>
            <person name="Labutti K."/>
            <person name="Haridas S."/>
            <person name="Kuo A."/>
            <person name="Salamov A."/>
            <person name="Ahrendt S.R."/>
            <person name="Lipzen A."/>
            <person name="Sullivan W."/>
            <person name="Andreopoulos W.B."/>
            <person name="Clum A."/>
            <person name="Lindquist E."/>
            <person name="Daum C."/>
            <person name="Ramamoorthy G.K."/>
            <person name="Gryganskyi A."/>
            <person name="Culley D."/>
            <person name="Magnuson J.K."/>
            <person name="James T.Y."/>
            <person name="O'Malley M.A."/>
            <person name="Stajich J.E."/>
            <person name="Spatafora J.W."/>
            <person name="Visel A."/>
            <person name="Grigoriev I.V."/>
        </authorList>
    </citation>
    <scope>NUCLEOTIDE SEQUENCE [LARGE SCALE GENOMIC DNA]</scope>
    <source>
        <strain evidence="2 3">CBS 129021</strain>
    </source>
</reference>
<dbReference type="Pfam" id="PF08031">
    <property type="entry name" value="BBE"/>
    <property type="match status" value="1"/>
</dbReference>
<name>A0A1Y2EAD8_9PEZI</name>
<dbReference type="Proteomes" id="UP000193689">
    <property type="component" value="Unassembled WGS sequence"/>
</dbReference>
<dbReference type="EMBL" id="MCFJ01000003">
    <property type="protein sequence ID" value="ORY68519.1"/>
    <property type="molecule type" value="Genomic_DNA"/>
</dbReference>
<dbReference type="GO" id="GO:0050660">
    <property type="term" value="F:flavin adenine dinucleotide binding"/>
    <property type="evidence" value="ECO:0007669"/>
    <property type="project" value="InterPro"/>
</dbReference>